<evidence type="ECO:0000259" key="3">
    <source>
        <dbReference type="Pfam" id="PF10150"/>
    </source>
</evidence>
<dbReference type="Pfam" id="PF10150">
    <property type="entry name" value="RNase_E_G"/>
    <property type="match status" value="1"/>
</dbReference>
<evidence type="ECO:0000313" key="5">
    <source>
        <dbReference type="Proteomes" id="UP001596152"/>
    </source>
</evidence>
<protein>
    <submittedName>
        <fullName evidence="4">RNA-binding protein</fullName>
    </submittedName>
</protein>
<proteinExistence type="predicted"/>
<accession>A0ABW0FUB5</accession>
<keyword evidence="5" id="KW-1185">Reference proteome</keyword>
<dbReference type="InterPro" id="IPR019307">
    <property type="entry name" value="RNA-bd_AU-1/RNase_E/G"/>
</dbReference>
<evidence type="ECO:0000256" key="1">
    <source>
        <dbReference type="ARBA" id="ARBA00022801"/>
    </source>
</evidence>
<name>A0ABW0FUB5_9CAUL</name>
<organism evidence="4 5">
    <name type="scientific">Brevundimonas staleyi</name>
    <dbReference type="NCBI Taxonomy" id="74326"/>
    <lineage>
        <taxon>Bacteria</taxon>
        <taxon>Pseudomonadati</taxon>
        <taxon>Pseudomonadota</taxon>
        <taxon>Alphaproteobacteria</taxon>
        <taxon>Caulobacterales</taxon>
        <taxon>Caulobacteraceae</taxon>
        <taxon>Brevundimonas</taxon>
    </lineage>
</organism>
<comment type="caution">
    <text evidence="4">The sequence shown here is derived from an EMBL/GenBank/DDBJ whole genome shotgun (WGS) entry which is preliminary data.</text>
</comment>
<feature type="domain" description="RNA-binding protein AU-1/Ribonuclease E/G" evidence="3">
    <location>
        <begin position="165"/>
        <end position="256"/>
    </location>
</feature>
<keyword evidence="1" id="KW-0378">Hydrolase</keyword>
<dbReference type="InterPro" id="IPR012340">
    <property type="entry name" value="NA-bd_OB-fold"/>
</dbReference>
<evidence type="ECO:0000256" key="2">
    <source>
        <dbReference type="ARBA" id="ARBA00022884"/>
    </source>
</evidence>
<dbReference type="EMBL" id="JBHSLF010000023">
    <property type="protein sequence ID" value="MFC5344643.1"/>
    <property type="molecule type" value="Genomic_DNA"/>
</dbReference>
<gene>
    <name evidence="4" type="ORF">ACFPIE_12020</name>
</gene>
<keyword evidence="2" id="KW-0694">RNA-binding</keyword>
<dbReference type="Proteomes" id="UP001596152">
    <property type="component" value="Unassembled WGS sequence"/>
</dbReference>
<evidence type="ECO:0000313" key="4">
    <source>
        <dbReference type="EMBL" id="MFC5344643.1"/>
    </source>
</evidence>
<reference evidence="5" key="1">
    <citation type="journal article" date="2019" name="Int. J. Syst. Evol. Microbiol.">
        <title>The Global Catalogue of Microorganisms (GCM) 10K type strain sequencing project: providing services to taxonomists for standard genome sequencing and annotation.</title>
        <authorList>
            <consortium name="The Broad Institute Genomics Platform"/>
            <consortium name="The Broad Institute Genome Sequencing Center for Infectious Disease"/>
            <person name="Wu L."/>
            <person name="Ma J."/>
        </authorList>
    </citation>
    <scope>NUCLEOTIDE SEQUENCE [LARGE SCALE GENOMIC DNA]</scope>
    <source>
        <strain evidence="5">JCM 12125</strain>
    </source>
</reference>
<dbReference type="SUPFAM" id="SSF50249">
    <property type="entry name" value="Nucleic acid-binding proteins"/>
    <property type="match status" value="1"/>
</dbReference>
<dbReference type="RefSeq" id="WP_374039053.1">
    <property type="nucleotide sequence ID" value="NZ_CP169082.1"/>
</dbReference>
<sequence length="341" mass="36484">MSRTEVFLDDTPGEVRGIVSRDGRFERLIIQREDEPPQNRLGARVVGRVLEPEGAFKAAFVDIGGDKAGFLPLGKGEAIRTGDIIEAEVTAEPRETKGPVLKRIGAGEGKPRLLAPGPDVAERLRILAPGVAPITGVEAIQASWDAEEEALAASDFFAEWALDVAVQRTRALIAVDIDYVHLQGRDARKGRARANQEGLKQAARLIRLCGWGGLVAVDLVGTALDPVQVTAMAKSAFAGDDANFGPVSRFGLLQLALTWRTTPVEEILNAGGRRAPTTRAIDLVRYLRHAMLSDTTIARFVARCAPEEAAIAAPLVARLGPRANLAADPAVQPGRFTIDEG</sequence>